<proteinExistence type="predicted"/>
<dbReference type="EMBL" id="JAGPYM010000035">
    <property type="protein sequence ID" value="KAH6876358.1"/>
    <property type="molecule type" value="Genomic_DNA"/>
</dbReference>
<accession>A0A9P8VU97</accession>
<organism evidence="2 3">
    <name type="scientific">Thelonectria olida</name>
    <dbReference type="NCBI Taxonomy" id="1576542"/>
    <lineage>
        <taxon>Eukaryota</taxon>
        <taxon>Fungi</taxon>
        <taxon>Dikarya</taxon>
        <taxon>Ascomycota</taxon>
        <taxon>Pezizomycotina</taxon>
        <taxon>Sordariomycetes</taxon>
        <taxon>Hypocreomycetidae</taxon>
        <taxon>Hypocreales</taxon>
        <taxon>Nectriaceae</taxon>
        <taxon>Thelonectria</taxon>
    </lineage>
</organism>
<dbReference type="Proteomes" id="UP000777438">
    <property type="component" value="Unassembled WGS sequence"/>
</dbReference>
<evidence type="ECO:0000256" key="1">
    <source>
        <dbReference type="SAM" id="SignalP"/>
    </source>
</evidence>
<feature type="chain" id="PRO_5040186508" evidence="1">
    <location>
        <begin position="18"/>
        <end position="473"/>
    </location>
</feature>
<evidence type="ECO:0000313" key="2">
    <source>
        <dbReference type="EMBL" id="KAH6876358.1"/>
    </source>
</evidence>
<feature type="signal peptide" evidence="1">
    <location>
        <begin position="1"/>
        <end position="17"/>
    </location>
</feature>
<keyword evidence="3" id="KW-1185">Reference proteome</keyword>
<reference evidence="2 3" key="1">
    <citation type="journal article" date="2021" name="Nat. Commun.">
        <title>Genetic determinants of endophytism in the Arabidopsis root mycobiome.</title>
        <authorList>
            <person name="Mesny F."/>
            <person name="Miyauchi S."/>
            <person name="Thiergart T."/>
            <person name="Pickel B."/>
            <person name="Atanasova L."/>
            <person name="Karlsson M."/>
            <person name="Huettel B."/>
            <person name="Barry K.W."/>
            <person name="Haridas S."/>
            <person name="Chen C."/>
            <person name="Bauer D."/>
            <person name="Andreopoulos W."/>
            <person name="Pangilinan J."/>
            <person name="LaButti K."/>
            <person name="Riley R."/>
            <person name="Lipzen A."/>
            <person name="Clum A."/>
            <person name="Drula E."/>
            <person name="Henrissat B."/>
            <person name="Kohler A."/>
            <person name="Grigoriev I.V."/>
            <person name="Martin F.M."/>
            <person name="Hacquard S."/>
        </authorList>
    </citation>
    <scope>NUCLEOTIDE SEQUENCE [LARGE SCALE GENOMIC DNA]</scope>
    <source>
        <strain evidence="2 3">MPI-CAGE-CH-0241</strain>
    </source>
</reference>
<name>A0A9P8VU97_9HYPO</name>
<keyword evidence="1" id="KW-0732">Signal</keyword>
<evidence type="ECO:0000313" key="3">
    <source>
        <dbReference type="Proteomes" id="UP000777438"/>
    </source>
</evidence>
<gene>
    <name evidence="2" type="ORF">B0T10DRAFT_532704</name>
</gene>
<sequence length="473" mass="52149">MRFSFLAVLLFAALAQAKWESCSKWWPKIKPGDHFTVNAQCKLFPGYPKTFGSTTVTVTYTKNWGRAGVKGAEVAPVLHKALDKSIDYYSSLANLPSDIVIILTVAVDGTTFADTFYPSAKKPPCQIKTYKRWTTDAAGQNVPRALQALAHELYHCVQGYHKLGTSKEPLWVLEGSANYFSNRVFPTSNVEWPGPDRHYHPSLPIYAHAGNDVYTTSLYFQALEVSRGPEYLNDWVLATPPTPDKEERTRLSHLTDFGDDFFIFAQKLAREHIRDTSGSLVKGLPKINPEAVPISFDKAGTTSTATLRTVPFTVTVFKLSFKAGQTVIFYSSANDDQRVAYREPDDDVWTPMPTSLSSHGQVEQPCNANNKDASKSILVLFISTADAHSDMVKITVKRKHVHKCHAPGGFVHYPLKNPDTAGGKCPHGTHISKTAAWCCPDGMELDEAVASTISICCPTCKLHISGVSDAVAY</sequence>
<comment type="caution">
    <text evidence="2">The sequence shown here is derived from an EMBL/GenBank/DDBJ whole genome shotgun (WGS) entry which is preliminary data.</text>
</comment>
<protein>
    <submittedName>
        <fullName evidence="2">Uncharacterized protein</fullName>
    </submittedName>
</protein>
<dbReference type="OrthoDB" id="5023749at2759"/>
<dbReference type="AlphaFoldDB" id="A0A9P8VU97"/>